<dbReference type="InterPro" id="IPR033479">
    <property type="entry name" value="dCache_1"/>
</dbReference>
<dbReference type="InterPro" id="IPR011006">
    <property type="entry name" value="CheY-like_superfamily"/>
</dbReference>
<dbReference type="Pfam" id="PF02518">
    <property type="entry name" value="HATPase_c"/>
    <property type="match status" value="1"/>
</dbReference>
<dbReference type="KEGG" id="dor:Desor_4468"/>
<dbReference type="SUPFAM" id="SSF52172">
    <property type="entry name" value="CheY-like"/>
    <property type="match status" value="1"/>
</dbReference>
<name>G7W723_DESOD</name>
<keyword evidence="6 13" id="KW-0597">Phosphoprotein</keyword>
<evidence type="ECO:0000256" key="1">
    <source>
        <dbReference type="ARBA" id="ARBA00000085"/>
    </source>
</evidence>
<dbReference type="GO" id="GO:0000155">
    <property type="term" value="F:phosphorelay sensor kinase activity"/>
    <property type="evidence" value="ECO:0007669"/>
    <property type="project" value="InterPro"/>
</dbReference>
<dbReference type="Pfam" id="PF02743">
    <property type="entry name" value="dCache_1"/>
    <property type="match status" value="1"/>
</dbReference>
<evidence type="ECO:0000256" key="5">
    <source>
        <dbReference type="ARBA" id="ARBA00022475"/>
    </source>
</evidence>
<dbReference type="CDD" id="cd00082">
    <property type="entry name" value="HisKA"/>
    <property type="match status" value="1"/>
</dbReference>
<feature type="domain" description="Histidine kinase" evidence="15">
    <location>
        <begin position="381"/>
        <end position="608"/>
    </location>
</feature>
<evidence type="ECO:0000313" key="17">
    <source>
        <dbReference type="EMBL" id="AET69880.1"/>
    </source>
</evidence>
<sequence>MGIIANKDLNRKNLLTLILFVTTFLILVYMVYKTYCENTNTIIAQQEQQMLTISKSASTNLEVFFNEKTDNLKILTGNHDVALGMASFDFGALQNALGAFYQAKHESVQRIYEVNKIGEIVYMYPEANGEEAGKIHNMLNEDIQKVLKERKSFISRAKMDQPGHFVVNIFEPVFLDREFEGMLVGSVDLNVVYESLLKSVKVGQKGYIMVKDQDGIILMHPAKDQIGIDVIDTRKQLYPNFDFKDLENLVNMQMSQKEGVMEYYSYWWTDKDPKRTKKLNAFSRANIGDSFWIVAVTMDYDELEEPIAQNQIRTFQIFGLIVLIFSVAVFIIMRVLRNKKALEVETKYLRELNAATEELRNKDLQLQHAQKLQVIGTLTGGIAHEFNNLLSPIQGYTEIIMNQVDPKEEIYDYLNEISEASGKAKDIIEQILVFSRLDNGKSKFIPFNIEEQVEKTLKLLKCTLPLNVELIYKKEDTGVILANKVQIHQVLFNLCKNAYHAMKDTGGVLKVTLDTVPMEEIKQQAPQGFTADVKHFVRISVSDTGYGMSKETVSKIFDPFFTTKLIGEGTGLGLFIVQGIVQNHQGFILVVSEIGKGSTFTVYFPKLSTRLEDSKEYAEKIPGDLKTVLLVDDLEKVLKVTKKGLEPFGFKVYAESNSVEALKVFEQNPDRFDIVVTDQAMPYIRGLELAERMKVLNPTIKILLVTGVVEEEVLEFKEKSIIDDYMYKPVTGSEMARKIREILQSEGR</sequence>
<dbReference type="CDD" id="cd00156">
    <property type="entry name" value="REC"/>
    <property type="match status" value="1"/>
</dbReference>
<dbReference type="PROSITE" id="PS50110">
    <property type="entry name" value="RESPONSE_REGULATORY"/>
    <property type="match status" value="1"/>
</dbReference>
<feature type="transmembrane region" description="Helical" evidence="14">
    <location>
        <begin position="12"/>
        <end position="32"/>
    </location>
</feature>
<reference evidence="18" key="1">
    <citation type="submission" date="2011-11" db="EMBL/GenBank/DDBJ databases">
        <title>Complete sequence of Desulfosporosinus orientis DSM 765.</title>
        <authorList>
            <person name="Lucas S."/>
            <person name="Han J."/>
            <person name="Lapidus A."/>
            <person name="Cheng J.-F."/>
            <person name="Goodwin L."/>
            <person name="Pitluck S."/>
            <person name="Peters L."/>
            <person name="Ovchinnikova G."/>
            <person name="Teshima H."/>
            <person name="Detter J.C."/>
            <person name="Han C."/>
            <person name="Tapia R."/>
            <person name="Land M."/>
            <person name="Hauser L."/>
            <person name="Kyrpides N."/>
            <person name="Ivanova N."/>
            <person name="Pagani I."/>
            <person name="Pester M."/>
            <person name="Spring S."/>
            <person name="Ollivier B."/>
            <person name="Rattei T."/>
            <person name="Klenk H.-P."/>
            <person name="Wagner M."/>
            <person name="Loy A."/>
            <person name="Woyke T."/>
        </authorList>
    </citation>
    <scope>NUCLEOTIDE SEQUENCE [LARGE SCALE GENOMIC DNA]</scope>
    <source>
        <strain evidence="18">ATCC 19365 / DSM 765 / NCIMB 8382 / VKM B-1628</strain>
    </source>
</reference>
<dbReference type="PATRIC" id="fig|768706.3.peg.4542"/>
<dbReference type="InterPro" id="IPR036890">
    <property type="entry name" value="HATPase_C_sf"/>
</dbReference>
<dbReference type="SUPFAM" id="SSF55874">
    <property type="entry name" value="ATPase domain of HSP90 chaperone/DNA topoisomerase II/histidine kinase"/>
    <property type="match status" value="1"/>
</dbReference>
<evidence type="ECO:0000256" key="6">
    <source>
        <dbReference type="ARBA" id="ARBA00022553"/>
    </source>
</evidence>
<evidence type="ECO:0000256" key="13">
    <source>
        <dbReference type="PROSITE-ProRule" id="PRU00169"/>
    </source>
</evidence>
<dbReference type="SMART" id="SM00448">
    <property type="entry name" value="REC"/>
    <property type="match status" value="1"/>
</dbReference>
<reference evidence="17 18" key="2">
    <citation type="journal article" date="2012" name="J. Bacteriol.">
        <title>Complete genome sequences of Desulfosporosinus orientis DSM765T, Desulfosporosinus youngiae DSM17734T, Desulfosporosinus meridiei DSM13257T, and Desulfosporosinus acidiphilus DSM22704T.</title>
        <authorList>
            <person name="Pester M."/>
            <person name="Brambilla E."/>
            <person name="Alazard D."/>
            <person name="Rattei T."/>
            <person name="Weinmaier T."/>
            <person name="Han J."/>
            <person name="Lucas S."/>
            <person name="Lapidus A."/>
            <person name="Cheng J.F."/>
            <person name="Goodwin L."/>
            <person name="Pitluck S."/>
            <person name="Peters L."/>
            <person name="Ovchinnikova G."/>
            <person name="Teshima H."/>
            <person name="Detter J.C."/>
            <person name="Han C.S."/>
            <person name="Tapia R."/>
            <person name="Land M.L."/>
            <person name="Hauser L."/>
            <person name="Kyrpides N.C."/>
            <person name="Ivanova N.N."/>
            <person name="Pagani I."/>
            <person name="Huntmann M."/>
            <person name="Wei C.L."/>
            <person name="Davenport K.W."/>
            <person name="Daligault H."/>
            <person name="Chain P.S."/>
            <person name="Chen A."/>
            <person name="Mavromatis K."/>
            <person name="Markowitz V."/>
            <person name="Szeto E."/>
            <person name="Mikhailova N."/>
            <person name="Pati A."/>
            <person name="Wagner M."/>
            <person name="Woyke T."/>
            <person name="Ollivier B."/>
            <person name="Klenk H.P."/>
            <person name="Spring S."/>
            <person name="Loy A."/>
        </authorList>
    </citation>
    <scope>NUCLEOTIDE SEQUENCE [LARGE SCALE GENOMIC DNA]</scope>
    <source>
        <strain evidence="18">ATCC 19365 / DSM 765 / NCIMB 8382 / VKM B-1628</strain>
    </source>
</reference>
<evidence type="ECO:0000256" key="4">
    <source>
        <dbReference type="ARBA" id="ARBA00018672"/>
    </source>
</evidence>
<dbReference type="SUPFAM" id="SSF47384">
    <property type="entry name" value="Homodimeric domain of signal transducing histidine kinase"/>
    <property type="match status" value="1"/>
</dbReference>
<dbReference type="Gene3D" id="3.40.50.2300">
    <property type="match status" value="1"/>
</dbReference>
<dbReference type="SMART" id="SM00387">
    <property type="entry name" value="HATPase_c"/>
    <property type="match status" value="1"/>
</dbReference>
<evidence type="ECO:0000256" key="2">
    <source>
        <dbReference type="ARBA" id="ARBA00004651"/>
    </source>
</evidence>
<keyword evidence="8 17" id="KW-0808">Transferase</keyword>
<evidence type="ECO:0000256" key="9">
    <source>
        <dbReference type="ARBA" id="ARBA00022989"/>
    </source>
</evidence>
<dbReference type="InterPro" id="IPR003661">
    <property type="entry name" value="HisK_dim/P_dom"/>
</dbReference>
<dbReference type="PROSITE" id="PS50109">
    <property type="entry name" value="HIS_KIN"/>
    <property type="match status" value="1"/>
</dbReference>
<evidence type="ECO:0000256" key="3">
    <source>
        <dbReference type="ARBA" id="ARBA00012438"/>
    </source>
</evidence>
<dbReference type="Gene3D" id="3.30.565.10">
    <property type="entry name" value="Histidine kinase-like ATPase, C-terminal domain"/>
    <property type="match status" value="1"/>
</dbReference>
<dbReference type="EC" id="2.7.13.3" evidence="3"/>
<comment type="function">
    <text evidence="12">May play the central regulatory role in sporulation. It may be an element of the effector pathway responsible for the activation of sporulation genes in response to nutritional stress. Spo0A may act in concert with spo0H (a sigma factor) to control the expression of some genes that are critical to the sporulation process.</text>
</comment>
<dbReference type="eggNOG" id="COG4191">
    <property type="taxonomic scope" value="Bacteria"/>
</dbReference>
<dbReference type="EMBL" id="CP003108">
    <property type="protein sequence ID" value="AET69880.1"/>
    <property type="molecule type" value="Genomic_DNA"/>
</dbReference>
<dbReference type="PANTHER" id="PTHR43065:SF42">
    <property type="entry name" value="TWO-COMPONENT SENSOR PPRA"/>
    <property type="match status" value="1"/>
</dbReference>
<evidence type="ECO:0000259" key="15">
    <source>
        <dbReference type="PROSITE" id="PS50109"/>
    </source>
</evidence>
<dbReference type="InterPro" id="IPR004358">
    <property type="entry name" value="Sig_transdc_His_kin-like_C"/>
</dbReference>
<keyword evidence="11 14" id="KW-0472">Membrane</keyword>
<keyword evidence="7 14" id="KW-0812">Transmembrane</keyword>
<keyword evidence="5" id="KW-1003">Cell membrane</keyword>
<dbReference type="InterPro" id="IPR036097">
    <property type="entry name" value="HisK_dim/P_sf"/>
</dbReference>
<dbReference type="Proteomes" id="UP000006346">
    <property type="component" value="Chromosome"/>
</dbReference>
<proteinExistence type="predicted"/>
<dbReference type="eggNOG" id="COG0784">
    <property type="taxonomic scope" value="Bacteria"/>
</dbReference>
<dbReference type="InterPro" id="IPR005467">
    <property type="entry name" value="His_kinase_dom"/>
</dbReference>
<keyword evidence="8 17" id="KW-0418">Kinase</keyword>
<dbReference type="Pfam" id="PF00512">
    <property type="entry name" value="HisKA"/>
    <property type="match status" value="1"/>
</dbReference>
<accession>G7W723</accession>
<evidence type="ECO:0000256" key="11">
    <source>
        <dbReference type="ARBA" id="ARBA00023136"/>
    </source>
</evidence>
<dbReference type="Pfam" id="PF00072">
    <property type="entry name" value="Response_reg"/>
    <property type="match status" value="1"/>
</dbReference>
<dbReference type="SMART" id="SM00388">
    <property type="entry name" value="HisKA"/>
    <property type="match status" value="1"/>
</dbReference>
<dbReference type="PANTHER" id="PTHR43065">
    <property type="entry name" value="SENSOR HISTIDINE KINASE"/>
    <property type="match status" value="1"/>
</dbReference>
<dbReference type="CDD" id="cd12912">
    <property type="entry name" value="PDC2_MCP_like"/>
    <property type="match status" value="1"/>
</dbReference>
<dbReference type="PRINTS" id="PR00344">
    <property type="entry name" value="BCTRLSENSOR"/>
</dbReference>
<dbReference type="GO" id="GO:0005886">
    <property type="term" value="C:plasma membrane"/>
    <property type="evidence" value="ECO:0007669"/>
    <property type="project" value="UniProtKB-SubCell"/>
</dbReference>
<dbReference type="RefSeq" id="WP_014186687.1">
    <property type="nucleotide sequence ID" value="NC_016584.1"/>
</dbReference>
<dbReference type="STRING" id="768706.Desor_4468"/>
<dbReference type="Gene3D" id="1.10.287.130">
    <property type="match status" value="1"/>
</dbReference>
<gene>
    <name evidence="17" type="ordered locus">Desor_4468</name>
</gene>
<evidence type="ECO:0000313" key="18">
    <source>
        <dbReference type="Proteomes" id="UP000006346"/>
    </source>
</evidence>
<evidence type="ECO:0000256" key="12">
    <source>
        <dbReference type="ARBA" id="ARBA00024867"/>
    </source>
</evidence>
<organism evidence="17 18">
    <name type="scientific">Desulfosporosinus orientis (strain ATCC 19365 / DSM 765 / NCIMB 8382 / VKM B-1628 / Singapore I)</name>
    <name type="common">Desulfotomaculum orientis</name>
    <dbReference type="NCBI Taxonomy" id="768706"/>
    <lineage>
        <taxon>Bacteria</taxon>
        <taxon>Bacillati</taxon>
        <taxon>Bacillota</taxon>
        <taxon>Clostridia</taxon>
        <taxon>Eubacteriales</taxon>
        <taxon>Desulfitobacteriaceae</taxon>
        <taxon>Desulfosporosinus</taxon>
    </lineage>
</organism>
<dbReference type="HOGENOM" id="CLU_000445_114_21_9"/>
<comment type="catalytic activity">
    <reaction evidence="1">
        <text>ATP + protein L-histidine = ADP + protein N-phospho-L-histidine.</text>
        <dbReference type="EC" id="2.7.13.3"/>
    </reaction>
</comment>
<dbReference type="OrthoDB" id="9784397at2"/>
<keyword evidence="9 14" id="KW-1133">Transmembrane helix</keyword>
<evidence type="ECO:0000256" key="10">
    <source>
        <dbReference type="ARBA" id="ARBA00023012"/>
    </source>
</evidence>
<feature type="modified residue" description="4-aspartylphosphate" evidence="13">
    <location>
        <position position="678"/>
    </location>
</feature>
<dbReference type="AlphaFoldDB" id="G7W723"/>
<evidence type="ECO:0000256" key="14">
    <source>
        <dbReference type="SAM" id="Phobius"/>
    </source>
</evidence>
<keyword evidence="10" id="KW-0902">Two-component regulatory system</keyword>
<dbReference type="Gene3D" id="3.30.450.20">
    <property type="entry name" value="PAS domain"/>
    <property type="match status" value="1"/>
</dbReference>
<dbReference type="InterPro" id="IPR001789">
    <property type="entry name" value="Sig_transdc_resp-reg_receiver"/>
</dbReference>
<dbReference type="InterPro" id="IPR003594">
    <property type="entry name" value="HATPase_dom"/>
</dbReference>
<keyword evidence="18" id="KW-1185">Reference proteome</keyword>
<protein>
    <recommendedName>
        <fullName evidence="4">Stage 0 sporulation protein A homolog</fullName>
        <ecNumber evidence="3">2.7.13.3</ecNumber>
    </recommendedName>
</protein>
<feature type="transmembrane region" description="Helical" evidence="14">
    <location>
        <begin position="315"/>
        <end position="336"/>
    </location>
</feature>
<evidence type="ECO:0000256" key="8">
    <source>
        <dbReference type="ARBA" id="ARBA00022777"/>
    </source>
</evidence>
<evidence type="ECO:0000259" key="16">
    <source>
        <dbReference type="PROSITE" id="PS50110"/>
    </source>
</evidence>
<feature type="domain" description="Response regulatory" evidence="16">
    <location>
        <begin position="627"/>
        <end position="743"/>
    </location>
</feature>
<evidence type="ECO:0000256" key="7">
    <source>
        <dbReference type="ARBA" id="ARBA00022692"/>
    </source>
</evidence>
<comment type="subcellular location">
    <subcellularLocation>
        <location evidence="2">Cell membrane</location>
        <topology evidence="2">Multi-pass membrane protein</topology>
    </subcellularLocation>
</comment>